<keyword evidence="5" id="KW-0378">Hydrolase</keyword>
<evidence type="ECO:0000256" key="5">
    <source>
        <dbReference type="ARBA" id="ARBA00022801"/>
    </source>
</evidence>
<evidence type="ECO:0000256" key="9">
    <source>
        <dbReference type="ARBA" id="ARBA00024486"/>
    </source>
</evidence>
<sequence length="154" mass="18078">MKTLITTLCIVHQHPRILLGMKKRGFAAGKWNGFGGKVEVETIEENAKREMSEECGLEIKNMDRVGLIDFEFKDNPEIIQVHFFKVNEFAGEPTETEEMMPKWFHVDEIPFTQMWPDDLYWMPFFLKGRKFKGKFLFGENDAILEKELEEVAEI</sequence>
<evidence type="ECO:0000256" key="2">
    <source>
        <dbReference type="ARBA" id="ARBA00005582"/>
    </source>
</evidence>
<comment type="cofactor">
    <cofactor evidence="1">
        <name>Mg(2+)</name>
        <dbReference type="ChEBI" id="CHEBI:18420"/>
    </cofactor>
</comment>
<evidence type="ECO:0000256" key="14">
    <source>
        <dbReference type="ARBA" id="ARBA00030634"/>
    </source>
</evidence>
<keyword evidence="6" id="KW-0460">Magnesium</keyword>
<dbReference type="PANTHER" id="PTHR43758">
    <property type="entry name" value="7,8-DIHYDRO-8-OXOGUANINE TRIPHOSPHATASE"/>
    <property type="match status" value="1"/>
</dbReference>
<evidence type="ECO:0000256" key="6">
    <source>
        <dbReference type="ARBA" id="ARBA00022842"/>
    </source>
</evidence>
<dbReference type="GO" id="GO:0046872">
    <property type="term" value="F:metal ion binding"/>
    <property type="evidence" value="ECO:0007669"/>
    <property type="project" value="UniProtKB-KW"/>
</dbReference>
<reference evidence="23 24" key="1">
    <citation type="journal article" date="2016" name="Nat. Commun.">
        <title>Thousands of microbial genomes shed light on interconnected biogeochemical processes in an aquifer system.</title>
        <authorList>
            <person name="Anantharaman K."/>
            <person name="Brown C.T."/>
            <person name="Hug L.A."/>
            <person name="Sharon I."/>
            <person name="Castelle C.J."/>
            <person name="Probst A.J."/>
            <person name="Thomas B.C."/>
            <person name="Singh A."/>
            <person name="Wilkins M.J."/>
            <person name="Karaoz U."/>
            <person name="Brodie E.L."/>
            <person name="Williams K.H."/>
            <person name="Hubbard S.S."/>
            <person name="Banfield J.F."/>
        </authorList>
    </citation>
    <scope>NUCLEOTIDE SEQUENCE [LARGE SCALE GENOMIC DNA]</scope>
</reference>
<evidence type="ECO:0000256" key="12">
    <source>
        <dbReference type="ARBA" id="ARBA00026218"/>
    </source>
</evidence>
<dbReference type="PANTHER" id="PTHR43758:SF2">
    <property type="entry name" value="OXIDIZED PURINE NUCLEOSIDE TRIPHOSPHATE HYDROLASE"/>
    <property type="match status" value="1"/>
</dbReference>
<comment type="catalytic activity">
    <reaction evidence="19">
        <text>O(6)-methyl-dGTP + H2O = O(6)-methyl-dGMP + diphosphate + H(+)</text>
        <dbReference type="Rhea" id="RHEA:67600"/>
        <dbReference type="ChEBI" id="CHEBI:15377"/>
        <dbReference type="ChEBI" id="CHEBI:15378"/>
        <dbReference type="ChEBI" id="CHEBI:33019"/>
        <dbReference type="ChEBI" id="CHEBI:169974"/>
        <dbReference type="ChEBI" id="CHEBI:169975"/>
    </reaction>
    <physiologicalReaction direction="left-to-right" evidence="19">
        <dbReference type="Rhea" id="RHEA:67601"/>
    </physiologicalReaction>
</comment>
<evidence type="ECO:0000256" key="13">
    <source>
        <dbReference type="ARBA" id="ARBA00029673"/>
    </source>
</evidence>
<dbReference type="EMBL" id="MFVV01000021">
    <property type="protein sequence ID" value="OGJ03339.1"/>
    <property type="molecule type" value="Genomic_DNA"/>
</dbReference>
<dbReference type="GO" id="GO:0042262">
    <property type="term" value="P:DNA protection"/>
    <property type="evidence" value="ECO:0007669"/>
    <property type="project" value="InterPro"/>
</dbReference>
<comment type="catalytic activity">
    <reaction evidence="7">
        <text>8-oxo-dATP + H2O = 8-oxo-dAMP + diphosphate + H(+)</text>
        <dbReference type="Rhea" id="RHEA:65396"/>
        <dbReference type="ChEBI" id="CHEBI:15377"/>
        <dbReference type="ChEBI" id="CHEBI:15378"/>
        <dbReference type="ChEBI" id="CHEBI:33019"/>
        <dbReference type="ChEBI" id="CHEBI:71361"/>
        <dbReference type="ChEBI" id="CHEBI:172871"/>
    </reaction>
    <physiologicalReaction direction="left-to-right" evidence="7">
        <dbReference type="Rhea" id="RHEA:65397"/>
    </physiologicalReaction>
</comment>
<dbReference type="Pfam" id="PF00293">
    <property type="entry name" value="NUDIX"/>
    <property type="match status" value="1"/>
</dbReference>
<evidence type="ECO:0000256" key="8">
    <source>
        <dbReference type="ARBA" id="ARBA00024459"/>
    </source>
</evidence>
<evidence type="ECO:0000259" key="22">
    <source>
        <dbReference type="PROSITE" id="PS51462"/>
    </source>
</evidence>
<dbReference type="GO" id="GO:0008828">
    <property type="term" value="F:dATP diphosphatase activity"/>
    <property type="evidence" value="ECO:0007669"/>
    <property type="project" value="UniProtKB-EC"/>
</dbReference>
<feature type="domain" description="Nudix hydrolase" evidence="22">
    <location>
        <begin position="1"/>
        <end position="130"/>
    </location>
</feature>
<proteinExistence type="inferred from homology"/>
<evidence type="ECO:0000256" key="7">
    <source>
        <dbReference type="ARBA" id="ARBA00024448"/>
    </source>
</evidence>
<keyword evidence="4" id="KW-0479">Metal-binding</keyword>
<comment type="catalytic activity">
    <reaction evidence="8">
        <text>2-oxo-dATP + H2O = 2-oxo-dAMP + diphosphate + H(+)</text>
        <dbReference type="Rhea" id="RHEA:31583"/>
        <dbReference type="ChEBI" id="CHEBI:15377"/>
        <dbReference type="ChEBI" id="CHEBI:15378"/>
        <dbReference type="ChEBI" id="CHEBI:33019"/>
        <dbReference type="ChEBI" id="CHEBI:63212"/>
        <dbReference type="ChEBI" id="CHEBI:77897"/>
        <dbReference type="EC" id="3.6.1.56"/>
    </reaction>
    <physiologicalReaction direction="left-to-right" evidence="8">
        <dbReference type="Rhea" id="RHEA:31584"/>
    </physiologicalReaction>
</comment>
<comment type="catalytic activity">
    <reaction evidence="10">
        <text>2-oxo-ATP + H2O = 2-oxo-AMP + diphosphate + H(+)</text>
        <dbReference type="Rhea" id="RHEA:67392"/>
        <dbReference type="ChEBI" id="CHEBI:15377"/>
        <dbReference type="ChEBI" id="CHEBI:15378"/>
        <dbReference type="ChEBI" id="CHEBI:33019"/>
        <dbReference type="ChEBI" id="CHEBI:71395"/>
        <dbReference type="ChEBI" id="CHEBI:172878"/>
    </reaction>
    <physiologicalReaction direction="left-to-right" evidence="10">
        <dbReference type="Rhea" id="RHEA:67393"/>
    </physiologicalReaction>
</comment>
<evidence type="ECO:0000256" key="11">
    <source>
        <dbReference type="ARBA" id="ARBA00026103"/>
    </source>
</evidence>
<comment type="catalytic activity">
    <reaction evidence="20">
        <text>N(6)-methyl-dATP + H2O = N(6)-methyl-dAMP + diphosphate + H(+)</text>
        <dbReference type="Rhea" id="RHEA:67604"/>
        <dbReference type="ChEBI" id="CHEBI:15377"/>
        <dbReference type="ChEBI" id="CHEBI:15378"/>
        <dbReference type="ChEBI" id="CHEBI:33019"/>
        <dbReference type="ChEBI" id="CHEBI:169976"/>
        <dbReference type="ChEBI" id="CHEBI:172872"/>
    </reaction>
    <physiologicalReaction direction="left-to-right" evidence="20">
        <dbReference type="Rhea" id="RHEA:67605"/>
    </physiologicalReaction>
</comment>
<evidence type="ECO:0000256" key="19">
    <source>
        <dbReference type="ARBA" id="ARBA00048894"/>
    </source>
</evidence>
<evidence type="ECO:0000256" key="4">
    <source>
        <dbReference type="ARBA" id="ARBA00022723"/>
    </source>
</evidence>
<dbReference type="CDD" id="cd03427">
    <property type="entry name" value="NUDIX_MTH1_Nudt1"/>
    <property type="match status" value="1"/>
</dbReference>
<evidence type="ECO:0000256" key="17">
    <source>
        <dbReference type="ARBA" id="ARBA00032071"/>
    </source>
</evidence>
<dbReference type="SUPFAM" id="SSF55811">
    <property type="entry name" value="Nudix"/>
    <property type="match status" value="1"/>
</dbReference>
<dbReference type="InterPro" id="IPR015797">
    <property type="entry name" value="NUDIX_hydrolase-like_dom_sf"/>
</dbReference>
<evidence type="ECO:0000256" key="3">
    <source>
        <dbReference type="ARBA" id="ARBA00011245"/>
    </source>
</evidence>
<gene>
    <name evidence="23" type="ORF">A3G06_01880</name>
</gene>
<comment type="similarity">
    <text evidence="2">Belongs to the Nudix hydrolase family.</text>
</comment>
<dbReference type="Gene3D" id="3.90.79.10">
    <property type="entry name" value="Nucleoside Triphosphate Pyrophosphohydrolase"/>
    <property type="match status" value="1"/>
</dbReference>
<comment type="catalytic activity">
    <reaction evidence="18">
        <text>N(6)-methyl-ATP + H2O = N(6)-methyl-AMP + diphosphate + H(+)</text>
        <dbReference type="Rhea" id="RHEA:67608"/>
        <dbReference type="ChEBI" id="CHEBI:15377"/>
        <dbReference type="ChEBI" id="CHEBI:15378"/>
        <dbReference type="ChEBI" id="CHEBI:33019"/>
        <dbReference type="ChEBI" id="CHEBI:144842"/>
        <dbReference type="ChEBI" id="CHEBI:172873"/>
    </reaction>
    <physiologicalReaction direction="left-to-right" evidence="18">
        <dbReference type="Rhea" id="RHEA:67609"/>
    </physiologicalReaction>
</comment>
<dbReference type="GO" id="GO:0008413">
    <property type="term" value="F:8-oxo-7,8-dihydroguanosine triphosphate pyrophosphatase activity"/>
    <property type="evidence" value="ECO:0007669"/>
    <property type="project" value="InterPro"/>
</dbReference>
<dbReference type="InterPro" id="IPR003563">
    <property type="entry name" value="8ODP"/>
</dbReference>
<dbReference type="EC" id="3.6.1.56" evidence="11"/>
<evidence type="ECO:0000256" key="21">
    <source>
        <dbReference type="ARBA" id="ARBA00053094"/>
    </source>
</evidence>
<comment type="subunit">
    <text evidence="3">Monomer.</text>
</comment>
<evidence type="ECO:0000256" key="1">
    <source>
        <dbReference type="ARBA" id="ARBA00001946"/>
    </source>
</evidence>
<dbReference type="GO" id="GO:0005737">
    <property type="term" value="C:cytoplasm"/>
    <property type="evidence" value="ECO:0007669"/>
    <property type="project" value="TreeGrafter"/>
</dbReference>
<dbReference type="PRINTS" id="PR01403">
    <property type="entry name" value="8OXTPHPHTASE"/>
</dbReference>
<name>A0A1F6YAG8_9BACT</name>
<organism evidence="23 24">
    <name type="scientific">Candidatus Nomurabacteria bacterium RIFCSPLOWO2_12_FULL_46_14</name>
    <dbReference type="NCBI Taxonomy" id="1801797"/>
    <lineage>
        <taxon>Bacteria</taxon>
        <taxon>Candidatus Nomuraibacteriota</taxon>
    </lineage>
</organism>
<comment type="function">
    <text evidence="21">Oxidized purine nucleoside triphosphate hydrolase which is a prominent sanitizer of the oxidized nucleotide pool. Catalyzes the hydrolysis of 2-oxo-dATP (2-hydroxy-dATP) into 2-oxo-dAMP. Also has a significant hydrolase activity toward 2-oxo-ATP, 8-oxo-dGTP and 8-oxo-dATP. Through the hydrolysis of oxidized purine nucleoside triphosphates, prevents their incorporation into DNA and the subsequent transversions A:T to C:G and G:C to T:A. Also catalyzes the hydrolysis of methylated purine nucleoside triphosphate preventing their integration into DNA. Through this antimutagenic activity protects cells from oxidative stress.</text>
</comment>
<evidence type="ECO:0000313" key="24">
    <source>
        <dbReference type="Proteomes" id="UP000176192"/>
    </source>
</evidence>
<dbReference type="InterPro" id="IPR000086">
    <property type="entry name" value="NUDIX_hydrolase_dom"/>
</dbReference>
<dbReference type="PROSITE" id="PS51462">
    <property type="entry name" value="NUDIX"/>
    <property type="match status" value="1"/>
</dbReference>
<evidence type="ECO:0000256" key="10">
    <source>
        <dbReference type="ARBA" id="ARBA00024596"/>
    </source>
</evidence>
<evidence type="ECO:0000256" key="16">
    <source>
        <dbReference type="ARBA" id="ARBA00031927"/>
    </source>
</evidence>
<comment type="caution">
    <text evidence="23">The sequence shown here is derived from an EMBL/GenBank/DDBJ whole genome shotgun (WGS) entry which is preliminary data.</text>
</comment>
<dbReference type="Proteomes" id="UP000176192">
    <property type="component" value="Unassembled WGS sequence"/>
</dbReference>
<evidence type="ECO:0000313" key="23">
    <source>
        <dbReference type="EMBL" id="OGJ03339.1"/>
    </source>
</evidence>
<evidence type="ECO:0000256" key="15">
    <source>
        <dbReference type="ARBA" id="ARBA00030682"/>
    </source>
</evidence>
<protein>
    <recommendedName>
        <fullName evidence="12">Oxidized purine nucleoside triphosphate hydrolase</fullName>
        <ecNumber evidence="11">3.6.1.56</ecNumber>
    </recommendedName>
    <alternativeName>
        <fullName evidence="16">2-hydroxy-dATP diphosphatase</fullName>
    </alternativeName>
    <alternativeName>
        <fullName evidence="15">7,8-dihydro-8-oxoguanine triphosphatase</fullName>
    </alternativeName>
    <alternativeName>
        <fullName evidence="14">8-oxo-dGTPase</fullName>
    </alternativeName>
    <alternativeName>
        <fullName evidence="17">Methylated purine nucleoside triphosphate hydrolase</fullName>
    </alternativeName>
    <alternativeName>
        <fullName evidence="13">Nucleoside diphosphate-linked moiety X motif 1</fullName>
    </alternativeName>
</protein>
<evidence type="ECO:0000256" key="18">
    <source>
        <dbReference type="ARBA" id="ARBA00048002"/>
    </source>
</evidence>
<evidence type="ECO:0000256" key="20">
    <source>
        <dbReference type="ARBA" id="ARBA00049032"/>
    </source>
</evidence>
<comment type="catalytic activity">
    <reaction evidence="9">
        <text>8-oxo-dGTP + H2O = 8-oxo-dGMP + diphosphate + H(+)</text>
        <dbReference type="Rhea" id="RHEA:31575"/>
        <dbReference type="ChEBI" id="CHEBI:15377"/>
        <dbReference type="ChEBI" id="CHEBI:15378"/>
        <dbReference type="ChEBI" id="CHEBI:33019"/>
        <dbReference type="ChEBI" id="CHEBI:63224"/>
        <dbReference type="ChEBI" id="CHEBI:77896"/>
    </reaction>
    <physiologicalReaction direction="left-to-right" evidence="9">
        <dbReference type="Rhea" id="RHEA:31576"/>
    </physiologicalReaction>
</comment>
<accession>A0A1F6YAG8</accession>
<dbReference type="AlphaFoldDB" id="A0A1F6YAG8"/>
<dbReference type="STRING" id="1801797.A3G06_01880"/>